<dbReference type="PANTHER" id="PTHR34475">
    <property type="match status" value="1"/>
</dbReference>
<dbReference type="STRING" id="930.GCA_002079865_03207"/>
<dbReference type="Proteomes" id="UP000095008">
    <property type="component" value="Unassembled WGS sequence"/>
</dbReference>
<evidence type="ECO:0000313" key="6">
    <source>
        <dbReference type="Proteomes" id="UP000095008"/>
    </source>
</evidence>
<dbReference type="GO" id="GO:0003677">
    <property type="term" value="F:DNA binding"/>
    <property type="evidence" value="ECO:0007669"/>
    <property type="project" value="InterPro"/>
</dbReference>
<accession>A0A1C2JCZ5</accession>
<evidence type="ECO:0000259" key="2">
    <source>
        <dbReference type="PROSITE" id="PS50943"/>
    </source>
</evidence>
<dbReference type="InterPro" id="IPR001387">
    <property type="entry name" value="Cro/C1-type_HTH"/>
</dbReference>
<dbReference type="Pfam" id="PF13413">
    <property type="entry name" value="HTH_25"/>
    <property type="match status" value="1"/>
</dbReference>
<feature type="transmembrane region" description="Helical" evidence="1">
    <location>
        <begin position="105"/>
        <end position="123"/>
    </location>
</feature>
<dbReference type="EMBL" id="LWSA01000031">
    <property type="protein sequence ID" value="OCX76030.1"/>
    <property type="molecule type" value="Genomic_DNA"/>
</dbReference>
<evidence type="ECO:0000313" key="4">
    <source>
        <dbReference type="EMBL" id="OCX76030.1"/>
    </source>
</evidence>
<proteinExistence type="predicted"/>
<dbReference type="Pfam" id="PF13464">
    <property type="entry name" value="RodZ_C"/>
    <property type="match status" value="1"/>
</dbReference>
<dbReference type="EMBL" id="LWRY01000037">
    <property type="protein sequence ID" value="OCX74543.1"/>
    <property type="molecule type" value="Genomic_DNA"/>
</dbReference>
<dbReference type="CDD" id="cd00093">
    <property type="entry name" value="HTH_XRE"/>
    <property type="match status" value="1"/>
</dbReference>
<dbReference type="AlphaFoldDB" id="A0A1C2JCZ5"/>
<sequence length="342" mass="35657">MDESLSNPDLRNAREAHGWTLKQVAERLHITEIQVQGLEEGNYAALPGATFARGFLKNYARILDLDPEPLLRNYDAANAGSGISPTRQLLPDGESPLLDYSKRTLLISFLILIAVIVAVWWFWGRSENASTVLPENNSHSVSSMPATLAEPAISNTAPTASVQSVVVVTRSQAVGSSSPVTATAQSAATSSTVTSNTTAGIAFQFHANCWVQVRDAAGKTLLAVLGRPGDLLKVNSGKPPYQVLVGNAQGVTIHYQGKAIALPANAMGVARLQLGTAPTASTQSAAVPAITASAHSSADIHSPVNRNHAVLNHSAQPDVVAPITSAALSVSASVTSEASHAP</sequence>
<protein>
    <submittedName>
        <fullName evidence="3">XRE family transcriptional regulator</fullName>
    </submittedName>
</protein>
<keyword evidence="1" id="KW-0812">Transmembrane</keyword>
<dbReference type="PANTHER" id="PTHR34475:SF1">
    <property type="entry name" value="CYTOSKELETON PROTEIN RODZ"/>
    <property type="match status" value="1"/>
</dbReference>
<comment type="caution">
    <text evidence="3">The sequence shown here is derived from an EMBL/GenBank/DDBJ whole genome shotgun (WGS) entry which is preliminary data.</text>
</comment>
<dbReference type="InterPro" id="IPR050400">
    <property type="entry name" value="Bact_Cytoskel_RodZ"/>
</dbReference>
<evidence type="ECO:0000313" key="3">
    <source>
        <dbReference type="EMBL" id="OCX74543.1"/>
    </source>
</evidence>
<dbReference type="Proteomes" id="UP000094893">
    <property type="component" value="Unassembled WGS sequence"/>
</dbReference>
<dbReference type="RefSeq" id="WP_035217253.1">
    <property type="nucleotide sequence ID" value="NZ_LWRY01000037.1"/>
</dbReference>
<gene>
    <name evidence="3" type="ORF">A6M23_05960</name>
    <name evidence="4" type="ORF">A6P07_03385</name>
</gene>
<keyword evidence="6" id="KW-1185">Reference proteome</keyword>
<keyword evidence="1" id="KW-1133">Transmembrane helix</keyword>
<dbReference type="SUPFAM" id="SSF47413">
    <property type="entry name" value="lambda repressor-like DNA-binding domains"/>
    <property type="match status" value="1"/>
</dbReference>
<evidence type="ECO:0000256" key="1">
    <source>
        <dbReference type="SAM" id="Phobius"/>
    </source>
</evidence>
<reference evidence="3 5" key="1">
    <citation type="journal article" date="2016" name="Int. J. Mol. Sci.">
        <title>Comparative genomics of the extreme acidophile Acidithiobacillus thiooxidans reveals intraspecific divergence and niche adaptation.</title>
        <authorList>
            <person name="Zhang X."/>
            <person name="Feng X."/>
            <person name="Tao J."/>
            <person name="Ma L."/>
            <person name="Xiao Y."/>
            <person name="Liang Y."/>
            <person name="Liu X."/>
            <person name="Yin H."/>
        </authorList>
    </citation>
    <scope>NUCLEOTIDE SEQUENCE [LARGE SCALE GENOMIC DNA]</scope>
    <source>
        <strain evidence="4 5">A02</strain>
        <strain evidence="3">DXS-W</strain>
    </source>
</reference>
<dbReference type="eggNOG" id="COG1426">
    <property type="taxonomic scope" value="Bacteria"/>
</dbReference>
<dbReference type="OrthoDB" id="5298146at2"/>
<dbReference type="Gene3D" id="1.10.260.40">
    <property type="entry name" value="lambda repressor-like DNA-binding domains"/>
    <property type="match status" value="1"/>
</dbReference>
<feature type="domain" description="HTH cro/C1-type" evidence="2">
    <location>
        <begin position="10"/>
        <end position="70"/>
    </location>
</feature>
<dbReference type="InterPro" id="IPR010982">
    <property type="entry name" value="Lambda_DNA-bd_dom_sf"/>
</dbReference>
<organism evidence="3 6">
    <name type="scientific">Acidithiobacillus thiooxidans</name>
    <name type="common">Thiobacillus thiooxidans</name>
    <dbReference type="NCBI Taxonomy" id="930"/>
    <lineage>
        <taxon>Bacteria</taxon>
        <taxon>Pseudomonadati</taxon>
        <taxon>Pseudomonadota</taxon>
        <taxon>Acidithiobacillia</taxon>
        <taxon>Acidithiobacillales</taxon>
        <taxon>Acidithiobacillaceae</taxon>
        <taxon>Acidithiobacillus</taxon>
    </lineage>
</organism>
<dbReference type="PROSITE" id="PS50943">
    <property type="entry name" value="HTH_CROC1"/>
    <property type="match status" value="1"/>
</dbReference>
<name>A0A1C2JCZ5_ACITH</name>
<dbReference type="InterPro" id="IPR025194">
    <property type="entry name" value="RodZ-like_C"/>
</dbReference>
<keyword evidence="1" id="KW-0472">Membrane</keyword>
<dbReference type="SMART" id="SM00530">
    <property type="entry name" value="HTH_XRE"/>
    <property type="match status" value="1"/>
</dbReference>
<evidence type="ECO:0000313" key="5">
    <source>
        <dbReference type="Proteomes" id="UP000094893"/>
    </source>
</evidence>